<feature type="region of interest" description="Disordered" evidence="1">
    <location>
        <begin position="174"/>
        <end position="293"/>
    </location>
</feature>
<feature type="compositionally biased region" description="Basic and acidic residues" evidence="1">
    <location>
        <begin position="181"/>
        <end position="192"/>
    </location>
</feature>
<dbReference type="Pfam" id="PF05477">
    <property type="entry name" value="SURF2"/>
    <property type="match status" value="1"/>
</dbReference>
<protein>
    <submittedName>
        <fullName evidence="2">Surfeit locus protein 2</fullName>
    </submittedName>
</protein>
<organism evidence="2 3">
    <name type="scientific">Mizuhopecten yessoensis</name>
    <name type="common">Japanese scallop</name>
    <name type="synonym">Patinopecten yessoensis</name>
    <dbReference type="NCBI Taxonomy" id="6573"/>
    <lineage>
        <taxon>Eukaryota</taxon>
        <taxon>Metazoa</taxon>
        <taxon>Spiralia</taxon>
        <taxon>Lophotrochozoa</taxon>
        <taxon>Mollusca</taxon>
        <taxon>Bivalvia</taxon>
        <taxon>Autobranchia</taxon>
        <taxon>Pteriomorphia</taxon>
        <taxon>Pectinida</taxon>
        <taxon>Pectinoidea</taxon>
        <taxon>Pectinidae</taxon>
        <taxon>Mizuhopecten</taxon>
    </lineage>
</organism>
<name>A0A210QTI4_MIZYE</name>
<dbReference type="Proteomes" id="UP000242188">
    <property type="component" value="Unassembled WGS sequence"/>
</dbReference>
<dbReference type="OrthoDB" id="127285at2759"/>
<sequence length="317" mass="35934">MAAKGELHVDLLSKDLQSILQKYPTFSLQKGREKVLVSTIHTMNYLIGGDYSLIETSSMPTVKTGYTTFPYWLFQIQCELSGHEMPCNSETINSYISGKKFQRLLAQNTFDYEKYKQHIIPSTKKGRAHQLFCLLTLRHMNNLPHHIKHHVEGRRFLKAHRRWEECQKTGQVFKPLSGKRKQAEHDTSHPYEAESDDQESDVDSLSDLYPAADFEEDDSEEDMDGADSAEVEDTKHLKKNGKVSTEDESDSDREFENLQKSGVTSAALDTVAKTSKRKHKKGILLPQGQPTHQHTTGVELSIVTQSLSCSLDSPPLL</sequence>
<dbReference type="PANTHER" id="PTHR34348">
    <property type="entry name" value="SURFEIT LOCUS PROTEIN 2"/>
    <property type="match status" value="1"/>
</dbReference>
<accession>A0A210QTI4</accession>
<dbReference type="AlphaFoldDB" id="A0A210QTI4"/>
<feature type="compositionally biased region" description="Acidic residues" evidence="1">
    <location>
        <begin position="193"/>
        <end position="204"/>
    </location>
</feature>
<evidence type="ECO:0000313" key="3">
    <source>
        <dbReference type="Proteomes" id="UP000242188"/>
    </source>
</evidence>
<dbReference type="STRING" id="6573.A0A210QTI4"/>
<dbReference type="EMBL" id="NEDP02001997">
    <property type="protein sequence ID" value="OWF52022.1"/>
    <property type="molecule type" value="Genomic_DNA"/>
</dbReference>
<evidence type="ECO:0000256" key="1">
    <source>
        <dbReference type="SAM" id="MobiDB-lite"/>
    </source>
</evidence>
<gene>
    <name evidence="2" type="ORF">KP79_PYT03580</name>
</gene>
<evidence type="ECO:0000313" key="2">
    <source>
        <dbReference type="EMBL" id="OWF52022.1"/>
    </source>
</evidence>
<reference evidence="2 3" key="1">
    <citation type="journal article" date="2017" name="Nat. Ecol. Evol.">
        <title>Scallop genome provides insights into evolution of bilaterian karyotype and development.</title>
        <authorList>
            <person name="Wang S."/>
            <person name="Zhang J."/>
            <person name="Jiao W."/>
            <person name="Li J."/>
            <person name="Xun X."/>
            <person name="Sun Y."/>
            <person name="Guo X."/>
            <person name="Huan P."/>
            <person name="Dong B."/>
            <person name="Zhang L."/>
            <person name="Hu X."/>
            <person name="Sun X."/>
            <person name="Wang J."/>
            <person name="Zhao C."/>
            <person name="Wang Y."/>
            <person name="Wang D."/>
            <person name="Huang X."/>
            <person name="Wang R."/>
            <person name="Lv J."/>
            <person name="Li Y."/>
            <person name="Zhang Z."/>
            <person name="Liu B."/>
            <person name="Lu W."/>
            <person name="Hui Y."/>
            <person name="Liang J."/>
            <person name="Zhou Z."/>
            <person name="Hou R."/>
            <person name="Li X."/>
            <person name="Liu Y."/>
            <person name="Li H."/>
            <person name="Ning X."/>
            <person name="Lin Y."/>
            <person name="Zhao L."/>
            <person name="Xing Q."/>
            <person name="Dou J."/>
            <person name="Li Y."/>
            <person name="Mao J."/>
            <person name="Guo H."/>
            <person name="Dou H."/>
            <person name="Li T."/>
            <person name="Mu C."/>
            <person name="Jiang W."/>
            <person name="Fu Q."/>
            <person name="Fu X."/>
            <person name="Miao Y."/>
            <person name="Liu J."/>
            <person name="Yu Q."/>
            <person name="Li R."/>
            <person name="Liao H."/>
            <person name="Li X."/>
            <person name="Kong Y."/>
            <person name="Jiang Z."/>
            <person name="Chourrout D."/>
            <person name="Li R."/>
            <person name="Bao Z."/>
        </authorList>
    </citation>
    <scope>NUCLEOTIDE SEQUENCE [LARGE SCALE GENOMIC DNA]</scope>
    <source>
        <strain evidence="2 3">PY_sf001</strain>
    </source>
</reference>
<comment type="caution">
    <text evidence="2">The sequence shown here is derived from an EMBL/GenBank/DDBJ whole genome shotgun (WGS) entry which is preliminary data.</text>
</comment>
<dbReference type="InterPro" id="IPR008833">
    <property type="entry name" value="Surf2"/>
</dbReference>
<dbReference type="PANTHER" id="PTHR34348:SF1">
    <property type="entry name" value="SURFEIT LOCUS PROTEIN 2"/>
    <property type="match status" value="1"/>
</dbReference>
<feature type="compositionally biased region" description="Acidic residues" evidence="1">
    <location>
        <begin position="213"/>
        <end position="231"/>
    </location>
</feature>
<proteinExistence type="predicted"/>
<keyword evidence="3" id="KW-1185">Reference proteome</keyword>